<reference evidence="2" key="1">
    <citation type="submission" date="2022-03" db="EMBL/GenBank/DDBJ databases">
        <authorList>
            <person name="Legras J.-L."/>
            <person name="Devillers H."/>
            <person name="Grondin C."/>
        </authorList>
    </citation>
    <scope>NUCLEOTIDE SEQUENCE</scope>
    <source>
        <strain evidence="2">CLIB 1423</strain>
    </source>
</reference>
<protein>
    <submittedName>
        <fullName evidence="2">Uncharacterized protein</fullName>
    </submittedName>
</protein>
<evidence type="ECO:0000256" key="1">
    <source>
        <dbReference type="SAM" id="MobiDB-lite"/>
    </source>
</evidence>
<evidence type="ECO:0000313" key="3">
    <source>
        <dbReference type="Proteomes" id="UP000837801"/>
    </source>
</evidence>
<dbReference type="OrthoDB" id="4072912at2759"/>
<feature type="compositionally biased region" description="Acidic residues" evidence="1">
    <location>
        <begin position="172"/>
        <end position="186"/>
    </location>
</feature>
<feature type="compositionally biased region" description="Acidic residues" evidence="1">
    <location>
        <begin position="402"/>
        <end position="426"/>
    </location>
</feature>
<dbReference type="AlphaFoldDB" id="A0A9P0VX39"/>
<sequence length="426" mass="49122">MRYSSSVSAKCISVCVAHRISHFASTNGCKKILTCLYLRNIPKATAIVKKKSRCNSNCVSSHNLAVKTLAMEQDASYSFRRLRSLKAPGTFEVSLPLNDLKSFNNTKDPSTLKFSSEQEEQAGVMLEASRLNQDFTILRYPESAQQRRVILSHTPELLSLKESRVEKVQLSEESEEEEKEEEEEAGDLSSKLEGSKFKYRDDENDEEVFYEASPVMQIKPFLPASDSFNNFELQEYTNFKLDSSNIIQRKMDSEIYYPSLLRESFSPIVEVRFEPMGRPLISNSMPLNLEMLICDANQIMIRKSAPFCNIYDSNTFRLLHILEYEFDLLDAKEEGANEEVDCGWLTKFRRLVFGYSESEYSILYPWQYLSSFEESKGEVCRSWGDDINLDHDEGGEEMIRGEEEEEKEDEEESEVEEHEDDGDGRR</sequence>
<comment type="caution">
    <text evidence="2">The sequence shown here is derived from an EMBL/GenBank/DDBJ whole genome shotgun (WGS) entry which is preliminary data.</text>
</comment>
<organism evidence="2 3">
    <name type="scientific">[Candida] railenensis</name>
    <dbReference type="NCBI Taxonomy" id="45579"/>
    <lineage>
        <taxon>Eukaryota</taxon>
        <taxon>Fungi</taxon>
        <taxon>Dikarya</taxon>
        <taxon>Ascomycota</taxon>
        <taxon>Saccharomycotina</taxon>
        <taxon>Pichiomycetes</taxon>
        <taxon>Debaryomycetaceae</taxon>
        <taxon>Kurtzmaniella</taxon>
    </lineage>
</organism>
<gene>
    <name evidence="2" type="ORF">CLIB1423_05S04302</name>
</gene>
<name>A0A9P0VX39_9ASCO</name>
<proteinExistence type="predicted"/>
<keyword evidence="3" id="KW-1185">Reference proteome</keyword>
<feature type="region of interest" description="Disordered" evidence="1">
    <location>
        <begin position="164"/>
        <end position="193"/>
    </location>
</feature>
<feature type="region of interest" description="Disordered" evidence="1">
    <location>
        <begin position="386"/>
        <end position="426"/>
    </location>
</feature>
<feature type="compositionally biased region" description="Basic and acidic residues" evidence="1">
    <location>
        <begin position="388"/>
        <end position="401"/>
    </location>
</feature>
<dbReference type="EMBL" id="CAKXYY010000005">
    <property type="protein sequence ID" value="CAH2352042.1"/>
    <property type="molecule type" value="Genomic_DNA"/>
</dbReference>
<accession>A0A9P0VX39</accession>
<dbReference type="Proteomes" id="UP000837801">
    <property type="component" value="Unassembled WGS sequence"/>
</dbReference>
<evidence type="ECO:0000313" key="2">
    <source>
        <dbReference type="EMBL" id="CAH2352042.1"/>
    </source>
</evidence>